<reference evidence="1 2" key="1">
    <citation type="submission" date="2019-03" db="EMBL/GenBank/DDBJ databases">
        <title>Genomic Encyclopedia of Type Strains, Phase IV (KMG-V): Genome sequencing to study the core and pangenomes of soil and plant-associated prokaryotes.</title>
        <authorList>
            <person name="Whitman W."/>
        </authorList>
    </citation>
    <scope>NUCLEOTIDE SEQUENCE [LARGE SCALE GENOMIC DNA]</scope>
    <source>
        <strain evidence="1 2">Hc14</strain>
    </source>
</reference>
<proteinExistence type="predicted"/>
<sequence length="355" mass="39555">MLLSPFFQSNWRTRTLHATAKRYPNTLAPSVEILRNYCANSLPSLVSDPYECWIDQFEALGYDLAKFVPQDRSGYYYLTFLEAQSGFATQDCLLPCHEDGLTALLKRRVIDAVAKLNVMYSSQAEASGHPTLYIADLNVRGRERRTGGDIAFVFDVGSQYVCHCFQAKRTNIACNDPVDIRRGEDRDHDGGDQLRRLSRLAEVGVLSSYLFYNNDFEDRTEEPSAPIAKCIAHLLVNEEAALDVYLNTDCCDMASYILRSVGGDLPEANLLDYRDLGAVIDALVREDVTHIVAVGNDSRSFDLVCALANDRGLVQRPIASLRTGEIDFQAVANAAQINWDIGMADADNVATLKFR</sequence>
<dbReference type="Proteomes" id="UP000294576">
    <property type="component" value="Unassembled WGS sequence"/>
</dbReference>
<dbReference type="AlphaFoldDB" id="A0A4R3PU01"/>
<organism evidence="1 2">
    <name type="scientific">Rhizobium sullae</name>
    <name type="common">Rhizobium hedysari</name>
    <dbReference type="NCBI Taxonomy" id="50338"/>
    <lineage>
        <taxon>Bacteria</taxon>
        <taxon>Pseudomonadati</taxon>
        <taxon>Pseudomonadota</taxon>
        <taxon>Alphaproteobacteria</taxon>
        <taxon>Hyphomicrobiales</taxon>
        <taxon>Rhizobiaceae</taxon>
        <taxon>Rhizobium/Agrobacterium group</taxon>
        <taxon>Rhizobium</taxon>
    </lineage>
</organism>
<gene>
    <name evidence="1" type="ORF">EV132_12660</name>
</gene>
<accession>A0A4R3PU01</accession>
<name>A0A4R3PU01_RHISU</name>
<dbReference type="RefSeq" id="WP_132568427.1">
    <property type="nucleotide sequence ID" value="NZ_FWER01000056.1"/>
</dbReference>
<evidence type="ECO:0000313" key="1">
    <source>
        <dbReference type="EMBL" id="TCU08672.1"/>
    </source>
</evidence>
<comment type="caution">
    <text evidence="1">The sequence shown here is derived from an EMBL/GenBank/DDBJ whole genome shotgun (WGS) entry which is preliminary data.</text>
</comment>
<dbReference type="OrthoDB" id="10018608at2"/>
<evidence type="ECO:0000313" key="2">
    <source>
        <dbReference type="Proteomes" id="UP000294576"/>
    </source>
</evidence>
<dbReference type="EMBL" id="SMBH01000026">
    <property type="protein sequence ID" value="TCU08672.1"/>
    <property type="molecule type" value="Genomic_DNA"/>
</dbReference>
<protein>
    <submittedName>
        <fullName evidence="1">Uncharacterized protein</fullName>
    </submittedName>
</protein>